<keyword evidence="16" id="KW-0675">Receptor</keyword>
<dbReference type="PROSITE" id="PS52016">
    <property type="entry name" value="TONB_DEPENDENT_REC_3"/>
    <property type="match status" value="1"/>
</dbReference>
<evidence type="ECO:0000256" key="7">
    <source>
        <dbReference type="ARBA" id="ARBA00023065"/>
    </source>
</evidence>
<dbReference type="Pfam" id="PF00593">
    <property type="entry name" value="TonB_dep_Rec_b-barrel"/>
    <property type="match status" value="1"/>
</dbReference>
<evidence type="ECO:0000259" key="15">
    <source>
        <dbReference type="Pfam" id="PF07715"/>
    </source>
</evidence>
<keyword evidence="17" id="KW-1185">Reference proteome</keyword>
<evidence type="ECO:0000256" key="8">
    <source>
        <dbReference type="ARBA" id="ARBA00023077"/>
    </source>
</evidence>
<dbReference type="RefSeq" id="WP_116470013.1">
    <property type="nucleotide sequence ID" value="NZ_QENQ01000001.1"/>
</dbReference>
<keyword evidence="3 11" id="KW-1134">Transmembrane beta strand</keyword>
<proteinExistence type="inferred from homology"/>
<keyword evidence="2 11" id="KW-0813">Transport</keyword>
<dbReference type="PANTHER" id="PTHR32552:SF81">
    <property type="entry name" value="TONB-DEPENDENT OUTER MEMBRANE RECEPTOR"/>
    <property type="match status" value="1"/>
</dbReference>
<evidence type="ECO:0000256" key="2">
    <source>
        <dbReference type="ARBA" id="ARBA00022448"/>
    </source>
</evidence>
<evidence type="ECO:0000256" key="13">
    <source>
        <dbReference type="SAM" id="SignalP"/>
    </source>
</evidence>
<keyword evidence="9 11" id="KW-0472">Membrane</keyword>
<dbReference type="AlphaFoldDB" id="A0A2U0SGW6"/>
<feature type="chain" id="PRO_5015657537" evidence="13">
    <location>
        <begin position="24"/>
        <end position="808"/>
    </location>
</feature>
<comment type="similarity">
    <text evidence="11 12">Belongs to the TonB-dependent receptor family.</text>
</comment>
<evidence type="ECO:0000256" key="3">
    <source>
        <dbReference type="ARBA" id="ARBA00022452"/>
    </source>
</evidence>
<comment type="subcellular location">
    <subcellularLocation>
        <location evidence="1 11">Cell outer membrane</location>
        <topology evidence="1 11">Multi-pass membrane protein</topology>
    </subcellularLocation>
</comment>
<dbReference type="GO" id="GO:0006826">
    <property type="term" value="P:iron ion transport"/>
    <property type="evidence" value="ECO:0007669"/>
    <property type="project" value="UniProtKB-KW"/>
</dbReference>
<reference evidence="16 17" key="1">
    <citation type="submission" date="2018-05" db="EMBL/GenBank/DDBJ databases">
        <title>Description of Sphingomonas pokkalii sp nov, isolated from the rhizosphere of saline tolerant pokkali rice and its draft genome analysis.</title>
        <authorList>
            <person name="Menon R."/>
            <person name="Kumari S."/>
            <person name="Rameshkumar N."/>
        </authorList>
    </citation>
    <scope>NUCLEOTIDE SEQUENCE [LARGE SCALE GENOMIC DNA]</scope>
    <source>
        <strain evidence="16 17">L3B27</strain>
    </source>
</reference>
<dbReference type="InterPro" id="IPR036942">
    <property type="entry name" value="Beta-barrel_TonB_sf"/>
</dbReference>
<evidence type="ECO:0000256" key="12">
    <source>
        <dbReference type="RuleBase" id="RU003357"/>
    </source>
</evidence>
<evidence type="ECO:0000256" key="6">
    <source>
        <dbReference type="ARBA" id="ARBA00023004"/>
    </source>
</evidence>
<dbReference type="Proteomes" id="UP000245890">
    <property type="component" value="Unassembled WGS sequence"/>
</dbReference>
<sequence length="808" mass="87268">MSFHSHVPAWLAGASLVALFAGAAQGQTVQLAAATPVRTPVAEAPVDTDAAPAAEGDDILVTARRRTERAQDVPIALSAISGETLAARGDYRLDQIQQVVPALQVFSFNPRNTNINIRGLGSNVALTNDGIENGVGLYIDGVYYGRPGQSQFDLVDLERVEVLRGPQGTLFGKNTTAGAINISSLLPSFETEAQGEASFGDYGYRQLRGSLSGPLVDGLAAARISLAETHRDGFLHNVTTGSDVHNYDDFTARGQLLVTPLSGLSIRLIGDYSNQRQQCCINLPVSVFTSYANGAGIANNWLQRVARAGYTPLAFDPFARKTDANSPFYAIMDTWGLSGEVNYDLGGATITSITAGRHWNWYPSNDADVTRLSVNLQSNQQNFQRQFSQEVRIASNGSARVDWLIGGYYFWQVVRGVGSAIYGADAPNWLYPTDAPVVSDAAVNGFTSRSRSDPHTRSLAAFAQTSWHITPRLSLTTGLRFTHEDKWGSYVSVQTDGKSLAGLTAAQATRAQAIRNGLAPQANYSVNAKDDSWSWLATLSWKPVDDVLLYATNSRGTKSQGLNLTTIPAGVSAVVDPEQTDNYEIGLKSQLFHHTLTANLAGFWADVTNYQTTIVQQVIGTNSYINYIANIPKVRSRGFEADLAWQPIAALGLTGALAYTDATYRNYPNGPTPVEALNPTTAQPGGSPLQNMSGQRLAGVPKWSASLGTDASHALTDRITLYGHADWSWRSDYYTVASNSRYGLVPSYALVNARIGVQLDKGKFDLSVWARNLLDKNYFQTLSVANTGLVSAILGDPRTLGATLRTKW</sequence>
<organism evidence="16 17">
    <name type="scientific">Sphingomonas pokkalii</name>
    <dbReference type="NCBI Taxonomy" id="2175090"/>
    <lineage>
        <taxon>Bacteria</taxon>
        <taxon>Pseudomonadati</taxon>
        <taxon>Pseudomonadota</taxon>
        <taxon>Alphaproteobacteria</taxon>
        <taxon>Sphingomonadales</taxon>
        <taxon>Sphingomonadaceae</taxon>
        <taxon>Sphingomonas</taxon>
    </lineage>
</organism>
<dbReference type="OrthoDB" id="9760333at2"/>
<protein>
    <submittedName>
        <fullName evidence="16">TonB-dependent receptor</fullName>
    </submittedName>
</protein>
<keyword evidence="7" id="KW-0406">Ion transport</keyword>
<dbReference type="Pfam" id="PF07715">
    <property type="entry name" value="Plug"/>
    <property type="match status" value="1"/>
</dbReference>
<dbReference type="InterPro" id="IPR039426">
    <property type="entry name" value="TonB-dep_rcpt-like"/>
</dbReference>
<keyword evidence="5 11" id="KW-0812">Transmembrane</keyword>
<evidence type="ECO:0000256" key="11">
    <source>
        <dbReference type="PROSITE-ProRule" id="PRU01360"/>
    </source>
</evidence>
<name>A0A2U0SGW6_9SPHN</name>
<keyword evidence="6" id="KW-0408">Iron</keyword>
<evidence type="ECO:0000256" key="4">
    <source>
        <dbReference type="ARBA" id="ARBA00022496"/>
    </source>
</evidence>
<dbReference type="InterPro" id="IPR000531">
    <property type="entry name" value="Beta-barrel_TonB"/>
</dbReference>
<evidence type="ECO:0000256" key="10">
    <source>
        <dbReference type="ARBA" id="ARBA00023237"/>
    </source>
</evidence>
<evidence type="ECO:0000256" key="1">
    <source>
        <dbReference type="ARBA" id="ARBA00004571"/>
    </source>
</evidence>
<evidence type="ECO:0000259" key="14">
    <source>
        <dbReference type="Pfam" id="PF00593"/>
    </source>
</evidence>
<feature type="domain" description="TonB-dependent receptor-like beta-barrel" evidence="14">
    <location>
        <begin position="306"/>
        <end position="773"/>
    </location>
</feature>
<evidence type="ECO:0000256" key="9">
    <source>
        <dbReference type="ARBA" id="ARBA00023136"/>
    </source>
</evidence>
<evidence type="ECO:0000313" key="16">
    <source>
        <dbReference type="EMBL" id="PVX30603.1"/>
    </source>
</evidence>
<dbReference type="GO" id="GO:0009279">
    <property type="term" value="C:cell outer membrane"/>
    <property type="evidence" value="ECO:0007669"/>
    <property type="project" value="UniProtKB-SubCell"/>
</dbReference>
<dbReference type="PANTHER" id="PTHR32552">
    <property type="entry name" value="FERRICHROME IRON RECEPTOR-RELATED"/>
    <property type="match status" value="1"/>
</dbReference>
<keyword evidence="13" id="KW-0732">Signal</keyword>
<feature type="domain" description="TonB-dependent receptor plug" evidence="15">
    <location>
        <begin position="70"/>
        <end position="179"/>
    </location>
</feature>
<evidence type="ECO:0000256" key="5">
    <source>
        <dbReference type="ARBA" id="ARBA00022692"/>
    </source>
</evidence>
<dbReference type="SUPFAM" id="SSF56935">
    <property type="entry name" value="Porins"/>
    <property type="match status" value="1"/>
</dbReference>
<keyword evidence="8 12" id="KW-0798">TonB box</keyword>
<keyword evidence="4" id="KW-0410">Iron transport</keyword>
<dbReference type="Gene3D" id="2.40.170.20">
    <property type="entry name" value="TonB-dependent receptor, beta-barrel domain"/>
    <property type="match status" value="1"/>
</dbReference>
<accession>A0A2U0SGW6</accession>
<evidence type="ECO:0000313" key="17">
    <source>
        <dbReference type="Proteomes" id="UP000245890"/>
    </source>
</evidence>
<keyword evidence="10 11" id="KW-0998">Cell outer membrane</keyword>
<feature type="signal peptide" evidence="13">
    <location>
        <begin position="1"/>
        <end position="23"/>
    </location>
</feature>
<comment type="caution">
    <text evidence="16">The sequence shown here is derived from an EMBL/GenBank/DDBJ whole genome shotgun (WGS) entry which is preliminary data.</text>
</comment>
<gene>
    <name evidence="16" type="ORF">DD559_15700</name>
</gene>
<dbReference type="InterPro" id="IPR012910">
    <property type="entry name" value="Plug_dom"/>
</dbReference>
<dbReference type="EMBL" id="QENQ01000001">
    <property type="protein sequence ID" value="PVX30603.1"/>
    <property type="molecule type" value="Genomic_DNA"/>
</dbReference>